<organism evidence="1 2">
    <name type="scientific">Dorea amylophila</name>
    <dbReference type="NCBI Taxonomy" id="2981789"/>
    <lineage>
        <taxon>Bacteria</taxon>
        <taxon>Bacillati</taxon>
        <taxon>Bacillota</taxon>
        <taxon>Clostridia</taxon>
        <taxon>Lachnospirales</taxon>
        <taxon>Lachnospiraceae</taxon>
        <taxon>Dorea</taxon>
    </lineage>
</organism>
<evidence type="ECO:0000313" key="2">
    <source>
        <dbReference type="Proteomes" id="UP001614216"/>
    </source>
</evidence>
<sequence length="69" mass="8014">MARNRYPGYCYCCGAYVPTGYGHFERHKGGWRVKCVKCASGRTVKDTDKEVKRAIMLRDKQKEVRKNGR</sequence>
<dbReference type="Proteomes" id="UP001614216">
    <property type="component" value="Unassembled WGS sequence"/>
</dbReference>
<dbReference type="EMBL" id="JBITRD010000002">
    <property type="protein sequence ID" value="MFI7844599.1"/>
    <property type="molecule type" value="Genomic_DNA"/>
</dbReference>
<reference evidence="1 2" key="1">
    <citation type="submission" date="2024-08" db="EMBL/GenBank/DDBJ databases">
        <authorList>
            <person name="Vancuren S.J."/>
            <person name="Allen-Vercoe E."/>
        </authorList>
    </citation>
    <scope>NUCLEOTIDE SEQUENCE [LARGE SCALE GENOMIC DNA]</scope>
    <source>
        <strain evidence="1 2">16-6-I_42_FAA</strain>
    </source>
</reference>
<name>A0ABW8AX04_9FIRM</name>
<keyword evidence="2" id="KW-1185">Reference proteome</keyword>
<accession>A0ABW8AX04</accession>
<proteinExistence type="predicted"/>
<dbReference type="RefSeq" id="WP_396569131.1">
    <property type="nucleotide sequence ID" value="NZ_JBITRD010000002.1"/>
</dbReference>
<evidence type="ECO:0000313" key="1">
    <source>
        <dbReference type="EMBL" id="MFI7844599.1"/>
    </source>
</evidence>
<gene>
    <name evidence="1" type="ORF">ACIF0M_03450</name>
</gene>
<protein>
    <submittedName>
        <fullName evidence="1">Uncharacterized protein</fullName>
    </submittedName>
</protein>
<comment type="caution">
    <text evidence="1">The sequence shown here is derived from an EMBL/GenBank/DDBJ whole genome shotgun (WGS) entry which is preliminary data.</text>
</comment>